<name>A0AAN8PTI9_POLSC</name>
<comment type="caution">
    <text evidence="1">The sequence shown here is derived from an EMBL/GenBank/DDBJ whole genome shotgun (WGS) entry which is preliminary data.</text>
</comment>
<evidence type="ECO:0000313" key="2">
    <source>
        <dbReference type="Proteomes" id="UP001372834"/>
    </source>
</evidence>
<proteinExistence type="predicted"/>
<gene>
    <name evidence="1" type="ORF">RUM43_012235</name>
</gene>
<dbReference type="EMBL" id="JAWJWE010000040">
    <property type="protein sequence ID" value="KAK6619478.1"/>
    <property type="molecule type" value="Genomic_DNA"/>
</dbReference>
<dbReference type="AlphaFoldDB" id="A0AAN8PTI9"/>
<reference evidence="1 2" key="1">
    <citation type="submission" date="2023-10" db="EMBL/GenBank/DDBJ databases">
        <title>Genomes of two closely related lineages of the louse Polyplax serrata with different host specificities.</title>
        <authorList>
            <person name="Martinu J."/>
            <person name="Tarabai H."/>
            <person name="Stefka J."/>
            <person name="Hypsa V."/>
        </authorList>
    </citation>
    <scope>NUCLEOTIDE SEQUENCE [LARGE SCALE GENOMIC DNA]</scope>
    <source>
        <strain evidence="1">HR10_N</strain>
    </source>
</reference>
<dbReference type="Proteomes" id="UP001372834">
    <property type="component" value="Unassembled WGS sequence"/>
</dbReference>
<sequence length="90" mass="10204">MGLVFIYTIDDSVFIFLFCRTPRRDEWKVDLPSEGRWKGNPAGDTQKNYLLSSGGVEIENIRRPNKGRNVPGTTASVVKARMPEITEKCE</sequence>
<accession>A0AAN8PTI9</accession>
<evidence type="ECO:0000313" key="1">
    <source>
        <dbReference type="EMBL" id="KAK6619478.1"/>
    </source>
</evidence>
<protein>
    <submittedName>
        <fullName evidence="1">Uncharacterized protein</fullName>
    </submittedName>
</protein>
<organism evidence="1 2">
    <name type="scientific">Polyplax serrata</name>
    <name type="common">Common mouse louse</name>
    <dbReference type="NCBI Taxonomy" id="468196"/>
    <lineage>
        <taxon>Eukaryota</taxon>
        <taxon>Metazoa</taxon>
        <taxon>Ecdysozoa</taxon>
        <taxon>Arthropoda</taxon>
        <taxon>Hexapoda</taxon>
        <taxon>Insecta</taxon>
        <taxon>Pterygota</taxon>
        <taxon>Neoptera</taxon>
        <taxon>Paraneoptera</taxon>
        <taxon>Psocodea</taxon>
        <taxon>Troctomorpha</taxon>
        <taxon>Phthiraptera</taxon>
        <taxon>Anoplura</taxon>
        <taxon>Polyplacidae</taxon>
        <taxon>Polyplax</taxon>
    </lineage>
</organism>